<name>A0A388KPC8_CHABU</name>
<dbReference type="GO" id="GO:0016020">
    <property type="term" value="C:membrane"/>
    <property type="evidence" value="ECO:0007669"/>
    <property type="project" value="UniProtKB-SubCell"/>
</dbReference>
<dbReference type="STRING" id="69332.A0A388KPC8"/>
<keyword evidence="6" id="KW-0732">Signal</keyword>
<comment type="subcellular location">
    <subcellularLocation>
        <location evidence="2">Endomembrane system</location>
    </subcellularLocation>
    <subcellularLocation>
        <location evidence="1">Membrane</location>
        <topology evidence="1">Single-pass membrane protein</topology>
    </subcellularLocation>
</comment>
<dbReference type="Proteomes" id="UP000265515">
    <property type="component" value="Unassembled WGS sequence"/>
</dbReference>
<dbReference type="GO" id="GO:0012505">
    <property type="term" value="C:endomembrane system"/>
    <property type="evidence" value="ECO:0007669"/>
    <property type="project" value="UniProtKB-SubCell"/>
</dbReference>
<evidence type="ECO:0000256" key="4">
    <source>
        <dbReference type="ARBA" id="ARBA00022989"/>
    </source>
</evidence>
<evidence type="ECO:0000256" key="3">
    <source>
        <dbReference type="ARBA" id="ARBA00022692"/>
    </source>
</evidence>
<feature type="chain" id="PRO_5017336519" evidence="6">
    <location>
        <begin position="17"/>
        <end position="339"/>
    </location>
</feature>
<dbReference type="GO" id="GO:0045492">
    <property type="term" value="P:xylan biosynthetic process"/>
    <property type="evidence" value="ECO:0007669"/>
    <property type="project" value="InterPro"/>
</dbReference>
<protein>
    <submittedName>
        <fullName evidence="7">Uncharacterized protein</fullName>
    </submittedName>
</protein>
<accession>A0A388KPC8</accession>
<organism evidence="7 8">
    <name type="scientific">Chara braunii</name>
    <name type="common">Braun's stonewort</name>
    <dbReference type="NCBI Taxonomy" id="69332"/>
    <lineage>
        <taxon>Eukaryota</taxon>
        <taxon>Viridiplantae</taxon>
        <taxon>Streptophyta</taxon>
        <taxon>Charophyceae</taxon>
        <taxon>Charales</taxon>
        <taxon>Characeae</taxon>
        <taxon>Chara</taxon>
    </lineage>
</organism>
<evidence type="ECO:0000313" key="7">
    <source>
        <dbReference type="EMBL" id="GBG71887.1"/>
    </source>
</evidence>
<dbReference type="AlphaFoldDB" id="A0A388KPC8"/>
<reference evidence="7 8" key="1">
    <citation type="journal article" date="2018" name="Cell">
        <title>The Chara Genome: Secondary Complexity and Implications for Plant Terrestrialization.</title>
        <authorList>
            <person name="Nishiyama T."/>
            <person name="Sakayama H."/>
            <person name="Vries J.D."/>
            <person name="Buschmann H."/>
            <person name="Saint-Marcoux D."/>
            <person name="Ullrich K.K."/>
            <person name="Haas F.B."/>
            <person name="Vanderstraeten L."/>
            <person name="Becker D."/>
            <person name="Lang D."/>
            <person name="Vosolsobe S."/>
            <person name="Rombauts S."/>
            <person name="Wilhelmsson P.K.I."/>
            <person name="Janitza P."/>
            <person name="Kern R."/>
            <person name="Heyl A."/>
            <person name="Rumpler F."/>
            <person name="Villalobos L.I.A.C."/>
            <person name="Clay J.M."/>
            <person name="Skokan R."/>
            <person name="Toyoda A."/>
            <person name="Suzuki Y."/>
            <person name="Kagoshima H."/>
            <person name="Schijlen E."/>
            <person name="Tajeshwar N."/>
            <person name="Catarino B."/>
            <person name="Hetherington A.J."/>
            <person name="Saltykova A."/>
            <person name="Bonnot C."/>
            <person name="Breuninger H."/>
            <person name="Symeonidi A."/>
            <person name="Radhakrishnan G.V."/>
            <person name="Van Nieuwerburgh F."/>
            <person name="Deforce D."/>
            <person name="Chang C."/>
            <person name="Karol K.G."/>
            <person name="Hedrich R."/>
            <person name="Ulvskov P."/>
            <person name="Glockner G."/>
            <person name="Delwiche C.F."/>
            <person name="Petrasek J."/>
            <person name="Van de Peer Y."/>
            <person name="Friml J."/>
            <person name="Beilby M."/>
            <person name="Dolan L."/>
            <person name="Kohara Y."/>
            <person name="Sugano S."/>
            <person name="Fujiyama A."/>
            <person name="Delaux P.-M."/>
            <person name="Quint M."/>
            <person name="TheiBen G."/>
            <person name="Hagemann M."/>
            <person name="Harholt J."/>
            <person name="Dunand C."/>
            <person name="Zachgo S."/>
            <person name="Langdale J."/>
            <person name="Maumus F."/>
            <person name="Straeten D.V.D."/>
            <person name="Gould S.B."/>
            <person name="Rensing S.A."/>
        </authorList>
    </citation>
    <scope>NUCLEOTIDE SEQUENCE [LARGE SCALE GENOMIC DNA]</scope>
    <source>
        <strain evidence="7 8">S276</strain>
    </source>
</reference>
<dbReference type="Gramene" id="GBG71887">
    <property type="protein sequence ID" value="GBG71887"/>
    <property type="gene ID" value="CBR_g10824"/>
</dbReference>
<dbReference type="EMBL" id="BFEA01000155">
    <property type="protein sequence ID" value="GBG71887.1"/>
    <property type="molecule type" value="Genomic_DNA"/>
</dbReference>
<evidence type="ECO:0000256" key="6">
    <source>
        <dbReference type="SAM" id="SignalP"/>
    </source>
</evidence>
<comment type="caution">
    <text evidence="7">The sequence shown here is derived from an EMBL/GenBank/DDBJ whole genome shotgun (WGS) entry which is preliminary data.</text>
</comment>
<keyword evidence="4" id="KW-1133">Transmembrane helix</keyword>
<dbReference type="OrthoDB" id="1896682at2759"/>
<sequence>MLTLVLFACYLSGILRFSSEENTPSVARIHSHSVPIDLVEQRMKEAVAQGLKVAAASGCPRLFNSAGHLTSNQHARLNALNASVQSSAGANVCQPELVSYLISTINGPQNERPQLSFDQLMWIAVTVAASGASILNAPSCMEGGGGGGGCSHNFLVWGMGRDSHVWMNANCIPEAAKAGGKIRTRTVFLENYESWFNMIRSKFPTMEGYLIKYKWTLGRAQFFFQNPYIMDVPDTMKDTCFSVVLVDGPQGFKRDHPGRMEAAYWSVSMAKRCLTEMKLDVVNIFLHDVGRSVEKEIMKIFFYPNSQILGFVAGSAGELAGFRFTRSSLQDEGNVQPTE</sequence>
<evidence type="ECO:0000256" key="5">
    <source>
        <dbReference type="ARBA" id="ARBA00023136"/>
    </source>
</evidence>
<dbReference type="PANTHER" id="PTHR31444">
    <property type="entry name" value="OS11G0490100 PROTEIN"/>
    <property type="match status" value="1"/>
</dbReference>
<evidence type="ECO:0000256" key="1">
    <source>
        <dbReference type="ARBA" id="ARBA00004167"/>
    </source>
</evidence>
<keyword evidence="5" id="KW-0472">Membrane</keyword>
<keyword evidence="8" id="KW-1185">Reference proteome</keyword>
<evidence type="ECO:0000256" key="2">
    <source>
        <dbReference type="ARBA" id="ARBA00004308"/>
    </source>
</evidence>
<feature type="signal peptide" evidence="6">
    <location>
        <begin position="1"/>
        <end position="16"/>
    </location>
</feature>
<gene>
    <name evidence="7" type="ORF">CBR_g10824</name>
</gene>
<keyword evidence="3" id="KW-0812">Transmembrane</keyword>
<dbReference type="InterPro" id="IPR006514">
    <property type="entry name" value="IRX15/GXM/AGM"/>
</dbReference>
<evidence type="ECO:0000313" key="8">
    <source>
        <dbReference type="Proteomes" id="UP000265515"/>
    </source>
</evidence>
<dbReference type="Pfam" id="PF21729">
    <property type="entry name" value="IRX15_IRX15L_GXM"/>
    <property type="match status" value="1"/>
</dbReference>
<proteinExistence type="predicted"/>